<keyword evidence="5" id="KW-1185">Reference proteome</keyword>
<comment type="caution">
    <text evidence="4">The sequence shown here is derived from an EMBL/GenBank/DDBJ whole genome shotgun (WGS) entry which is preliminary data.</text>
</comment>
<dbReference type="PANTHER" id="PTHR11778">
    <property type="entry name" value="SERYL-TRNA SYNTHETASE"/>
    <property type="match status" value="1"/>
</dbReference>
<dbReference type="Gene3D" id="3.30.930.10">
    <property type="entry name" value="Bira Bifunctional Protein, Domain 2"/>
    <property type="match status" value="1"/>
</dbReference>
<proteinExistence type="inferred from homology"/>
<dbReference type="InterPro" id="IPR002317">
    <property type="entry name" value="Ser-tRNA-ligase_type_1"/>
</dbReference>
<feature type="site" description="Important for serine binding" evidence="2">
    <location>
        <position position="440"/>
    </location>
</feature>
<dbReference type="GO" id="GO:0005524">
    <property type="term" value="F:ATP binding"/>
    <property type="evidence" value="ECO:0007669"/>
    <property type="project" value="InterPro"/>
</dbReference>
<dbReference type="GO" id="GO:0004828">
    <property type="term" value="F:serine-tRNA ligase activity"/>
    <property type="evidence" value="ECO:0007669"/>
    <property type="project" value="InterPro"/>
</dbReference>
<dbReference type="Gene3D" id="1.10.287.40">
    <property type="entry name" value="Serine-tRNA synthetase, tRNA binding domain"/>
    <property type="match status" value="1"/>
</dbReference>
<dbReference type="InterPro" id="IPR002314">
    <property type="entry name" value="aa-tRNA-synt_IIb"/>
</dbReference>
<evidence type="ECO:0000313" key="5">
    <source>
        <dbReference type="Proteomes" id="UP001168990"/>
    </source>
</evidence>
<dbReference type="GO" id="GO:0006434">
    <property type="term" value="P:seryl-tRNA aminoacylation"/>
    <property type="evidence" value="ECO:0007669"/>
    <property type="project" value="InterPro"/>
</dbReference>
<dbReference type="InterPro" id="IPR045864">
    <property type="entry name" value="aa-tRNA-synth_II/BPL/LPL"/>
</dbReference>
<dbReference type="SUPFAM" id="SSF46589">
    <property type="entry name" value="tRNA-binding arm"/>
    <property type="match status" value="1"/>
</dbReference>
<evidence type="ECO:0000313" key="4">
    <source>
        <dbReference type="EMBL" id="KAK0159282.1"/>
    </source>
</evidence>
<evidence type="ECO:0000256" key="1">
    <source>
        <dbReference type="ARBA" id="ARBA00010728"/>
    </source>
</evidence>
<feature type="domain" description="Aminoacyl-tRNA synthetase class II (G/ P/ S/T)" evidence="3">
    <location>
        <begin position="290"/>
        <end position="454"/>
    </location>
</feature>
<reference evidence="4" key="1">
    <citation type="journal article" date="2023" name="bioRxiv">
        <title>Scaffold-level genome assemblies of two parasitoid biocontrol wasps reveal the parthenogenesis mechanism and an associated novel virus.</title>
        <authorList>
            <person name="Inwood S."/>
            <person name="Skelly J."/>
            <person name="Guhlin J."/>
            <person name="Harrop T."/>
            <person name="Goldson S."/>
            <person name="Dearden P."/>
        </authorList>
    </citation>
    <scope>NUCLEOTIDE SEQUENCE</scope>
    <source>
        <strain evidence="4">Irish</strain>
        <tissue evidence="4">Whole body</tissue>
    </source>
</reference>
<evidence type="ECO:0000259" key="3">
    <source>
        <dbReference type="Pfam" id="PF00587"/>
    </source>
</evidence>
<sequence>MATLSLRMIAIFNIPKVKFNIRGEFHQLRHYTSALFIPGSHASKTFAFLSPNLDFDKYFTDVPQLQRELDHRGLNLDASELKNSWDFYKYIKNNKKTVEKRREEIAFQIKKLKKANTDENEKQQLEELKLQGTVLRRDLKIIKEALWEIEETVIPRLLKLPNRLDDKTPNEPVVMRSIKQKREPTKINRKNHIDIGKSLGLIEYKNPLNYYLCNDAALFEIGITTWMGKLLADNGMIRVCGTDFGRSLLVEAASLNHEDPFETFFLNDNENIAKETCSRLHLMGGASIIAFLAMHTKQLINPKHIPICYYAIGRQYQPLMKPSQSQVGLFGVSQATVVHCMALVNNNDSDEHKNQFEKLINAALEIYDNLGVHYRVVLRPIGDLNCSESLRISFELWSSSCQNYIEVGHLSVYGNYFSKRLLIAYQTPTGRDYPAIISGTLLSVPKLLGCLLEEDVEKFSIPSCIHAQIPVDSIKEKM</sequence>
<dbReference type="AlphaFoldDB" id="A0AA39C7Q9"/>
<dbReference type="InterPro" id="IPR042103">
    <property type="entry name" value="SerRS_1_N_sf"/>
</dbReference>
<protein>
    <recommendedName>
        <fullName evidence="3">Aminoacyl-tRNA synthetase class II (G/ P/ S/T) domain-containing protein</fullName>
    </recommendedName>
</protein>
<accession>A0AA39C7Q9</accession>
<name>A0AA39C7Q9_9HYME</name>
<reference evidence="4" key="2">
    <citation type="submission" date="2023-03" db="EMBL/GenBank/DDBJ databases">
        <authorList>
            <person name="Inwood S.N."/>
            <person name="Skelly J.G."/>
            <person name="Guhlin J."/>
            <person name="Harrop T.W.R."/>
            <person name="Goldson S.G."/>
            <person name="Dearden P.K."/>
        </authorList>
    </citation>
    <scope>NUCLEOTIDE SEQUENCE</scope>
    <source>
        <strain evidence="4">Irish</strain>
        <tissue evidence="4">Whole body</tissue>
    </source>
</reference>
<dbReference type="PIRSF" id="PIRSF001529">
    <property type="entry name" value="Ser-tRNA-synth_IIa"/>
    <property type="match status" value="1"/>
</dbReference>
<dbReference type="InterPro" id="IPR010978">
    <property type="entry name" value="tRNA-bd_arm"/>
</dbReference>
<organism evidence="4 5">
    <name type="scientific">Microctonus aethiopoides</name>
    <dbReference type="NCBI Taxonomy" id="144406"/>
    <lineage>
        <taxon>Eukaryota</taxon>
        <taxon>Metazoa</taxon>
        <taxon>Ecdysozoa</taxon>
        <taxon>Arthropoda</taxon>
        <taxon>Hexapoda</taxon>
        <taxon>Insecta</taxon>
        <taxon>Pterygota</taxon>
        <taxon>Neoptera</taxon>
        <taxon>Endopterygota</taxon>
        <taxon>Hymenoptera</taxon>
        <taxon>Apocrita</taxon>
        <taxon>Ichneumonoidea</taxon>
        <taxon>Braconidae</taxon>
        <taxon>Euphorinae</taxon>
        <taxon>Microctonus</taxon>
    </lineage>
</organism>
<dbReference type="SUPFAM" id="SSF55681">
    <property type="entry name" value="Class II aaRS and biotin synthetases"/>
    <property type="match status" value="1"/>
</dbReference>
<evidence type="ECO:0000256" key="2">
    <source>
        <dbReference type="PIRSR" id="PIRSR001529-1"/>
    </source>
</evidence>
<dbReference type="Proteomes" id="UP001168990">
    <property type="component" value="Unassembled WGS sequence"/>
</dbReference>
<dbReference type="Pfam" id="PF00587">
    <property type="entry name" value="tRNA-synt_2b"/>
    <property type="match status" value="1"/>
</dbReference>
<dbReference type="EMBL" id="JAQQBS010001424">
    <property type="protein sequence ID" value="KAK0159282.1"/>
    <property type="molecule type" value="Genomic_DNA"/>
</dbReference>
<gene>
    <name evidence="4" type="ORF">PV328_010179</name>
</gene>
<comment type="similarity">
    <text evidence="1">Belongs to the class-II aminoacyl-tRNA synthetase family. Type-1 seryl-tRNA synthetase subfamily.</text>
</comment>